<name>A0A374P1P4_9FIRM</name>
<dbReference type="Proteomes" id="UP000263014">
    <property type="component" value="Unassembled WGS sequence"/>
</dbReference>
<dbReference type="EMBL" id="QSON01000017">
    <property type="protein sequence ID" value="RGI98066.1"/>
    <property type="molecule type" value="Genomic_DNA"/>
</dbReference>
<comment type="caution">
    <text evidence="1">The sequence shown here is derived from an EMBL/GenBank/DDBJ whole genome shotgun (WGS) entry which is preliminary data.</text>
</comment>
<evidence type="ECO:0000313" key="1">
    <source>
        <dbReference type="EMBL" id="RGI98066.1"/>
    </source>
</evidence>
<gene>
    <name evidence="1" type="ORF">DXD79_26150</name>
</gene>
<sequence>MTPETAMKQEVDFILNTVGKLFCDIDYFAEYASKVAIENYKDSIRSNRVYSYDAREEGAYFCAIPKYLCNSLEMAVSALFIYSLYDHEEWPKTEKPWKDNFNTGEWKQHLKNDWIPEYFSCRGTSSIKYIQADTIEGFDIKNKILDLAVASRILSIIRYGDIHAWNAFDYLIETEDDYILFESWTTA</sequence>
<proteinExistence type="predicted"/>
<evidence type="ECO:0000313" key="2">
    <source>
        <dbReference type="Proteomes" id="UP000263014"/>
    </source>
</evidence>
<reference evidence="1 2" key="1">
    <citation type="submission" date="2018-08" db="EMBL/GenBank/DDBJ databases">
        <title>A genome reference for cultivated species of the human gut microbiota.</title>
        <authorList>
            <person name="Zou Y."/>
            <person name="Xue W."/>
            <person name="Luo G."/>
        </authorList>
    </citation>
    <scope>NUCLEOTIDE SEQUENCE [LARGE SCALE GENOMIC DNA]</scope>
    <source>
        <strain evidence="1 2">TM09-12</strain>
    </source>
</reference>
<protein>
    <submittedName>
        <fullName evidence="1">Uncharacterized protein</fullName>
    </submittedName>
</protein>
<dbReference type="AlphaFoldDB" id="A0A374P1P4"/>
<accession>A0A374P1P4</accession>
<organism evidence="1 2">
    <name type="scientific">Hungatella hathewayi</name>
    <dbReference type="NCBI Taxonomy" id="154046"/>
    <lineage>
        <taxon>Bacteria</taxon>
        <taxon>Bacillati</taxon>
        <taxon>Bacillota</taxon>
        <taxon>Clostridia</taxon>
        <taxon>Lachnospirales</taxon>
        <taxon>Lachnospiraceae</taxon>
        <taxon>Hungatella</taxon>
    </lineage>
</organism>
<dbReference type="RefSeq" id="WP_117630543.1">
    <property type="nucleotide sequence ID" value="NZ_QSON01000017.1"/>
</dbReference>